<evidence type="ECO:0000259" key="4">
    <source>
        <dbReference type="Pfam" id="PF07687"/>
    </source>
</evidence>
<proteinExistence type="predicted"/>
<evidence type="ECO:0000313" key="6">
    <source>
        <dbReference type="Proteomes" id="UP000000323"/>
    </source>
</evidence>
<dbReference type="Pfam" id="PF01546">
    <property type="entry name" value="Peptidase_M20"/>
    <property type="match status" value="1"/>
</dbReference>
<dbReference type="GO" id="GO:0046872">
    <property type="term" value="F:metal ion binding"/>
    <property type="evidence" value="ECO:0007669"/>
    <property type="project" value="UniProtKB-KW"/>
</dbReference>
<evidence type="ECO:0000313" key="5">
    <source>
        <dbReference type="EMBL" id="ACZ41136.1"/>
    </source>
</evidence>
<accession>D1CDY0</accession>
<dbReference type="InterPro" id="IPR002933">
    <property type="entry name" value="Peptidase_M20"/>
</dbReference>
<dbReference type="InterPro" id="IPR036264">
    <property type="entry name" value="Bact_exopeptidase_dim_dom"/>
</dbReference>
<dbReference type="PANTHER" id="PTHR43270">
    <property type="entry name" value="BETA-ALA-HIS DIPEPTIDASE"/>
    <property type="match status" value="1"/>
</dbReference>
<evidence type="ECO:0000256" key="3">
    <source>
        <dbReference type="ARBA" id="ARBA00022801"/>
    </source>
</evidence>
<protein>
    <submittedName>
        <fullName evidence="5">Peptidase M20</fullName>
    </submittedName>
</protein>
<keyword evidence="3" id="KW-0378">Hydrolase</keyword>
<gene>
    <name evidence="5" type="ordered locus">Tter_0214</name>
</gene>
<dbReference type="GO" id="GO:0008233">
    <property type="term" value="F:peptidase activity"/>
    <property type="evidence" value="ECO:0007669"/>
    <property type="project" value="UniProtKB-KW"/>
</dbReference>
<evidence type="ECO:0000256" key="2">
    <source>
        <dbReference type="ARBA" id="ARBA00022723"/>
    </source>
</evidence>
<dbReference type="NCBIfam" id="NF006579">
    <property type="entry name" value="PRK09104.1"/>
    <property type="match status" value="1"/>
</dbReference>
<sequence>MSDEVFSRIDASSHKYLEDLKEFLRIPSISALSDYKAEVARCAQWLKEHMITIGLQKAEVIPTSGHPIVYGEWMGSDSGRTILVYGHYDVQPPDPLDLWQTPPFEPSVREGRIYARGAVDDKGQVMMHLKAVQSLLEEYGKLPVNLKFIIEGEEEIGSPSLDEFLVQNKDRLSSEAVVISDTGWIAPGVPSITYALRGLSYIQVDVYGPKSDLHSGSYGGAVMNPAEAIACIIASLKDDKGRIKVDGFYDKVVELTSQEREEFSKLPFDEESFRQALGVDQLYGEEGYSTLERLWARPTLDVNGIWGGFTGEGSKTVIPAEAHAKISCRLVPDQDPEEISDLLETYIRKITPPGVRVEIQRMHGGKPAIVPIDHPINQAAARALEKAFGKKAVFIRAGGTIPVVASLKEILGLPSILMGMGLPDENAHAPNEWFLLDNFYGGIKSVAALWLDLGAA</sequence>
<dbReference type="OrthoDB" id="9761532at2"/>
<dbReference type="RefSeq" id="WP_012874171.1">
    <property type="nucleotide sequence ID" value="NC_013525.1"/>
</dbReference>
<dbReference type="Pfam" id="PF07687">
    <property type="entry name" value="M20_dimer"/>
    <property type="match status" value="1"/>
</dbReference>
<keyword evidence="1" id="KW-0645">Protease</keyword>
<keyword evidence="6" id="KW-1185">Reference proteome</keyword>
<dbReference type="Proteomes" id="UP000000323">
    <property type="component" value="Chromosome 1"/>
</dbReference>
<keyword evidence="2" id="KW-0479">Metal-binding</keyword>
<dbReference type="eggNOG" id="COG0624">
    <property type="taxonomic scope" value="Bacteria"/>
</dbReference>
<dbReference type="KEGG" id="ttr:Tter_0214"/>
<dbReference type="GO" id="GO:0006508">
    <property type="term" value="P:proteolysis"/>
    <property type="evidence" value="ECO:0007669"/>
    <property type="project" value="UniProtKB-KW"/>
</dbReference>
<dbReference type="Gene3D" id="3.30.70.360">
    <property type="match status" value="1"/>
</dbReference>
<feature type="domain" description="Peptidase M20 dimerisation" evidence="4">
    <location>
        <begin position="195"/>
        <end position="353"/>
    </location>
</feature>
<dbReference type="NCBIfam" id="NF005914">
    <property type="entry name" value="PRK07907.1"/>
    <property type="match status" value="1"/>
</dbReference>
<dbReference type="AlphaFoldDB" id="D1CDY0"/>
<evidence type="ECO:0000256" key="1">
    <source>
        <dbReference type="ARBA" id="ARBA00022670"/>
    </source>
</evidence>
<dbReference type="HOGENOM" id="CLU_029469_2_1_0"/>
<dbReference type="SUPFAM" id="SSF55031">
    <property type="entry name" value="Bacterial exopeptidase dimerisation domain"/>
    <property type="match status" value="1"/>
</dbReference>
<dbReference type="InterPro" id="IPR011650">
    <property type="entry name" value="Peptidase_M20_dimer"/>
</dbReference>
<dbReference type="EMBL" id="CP001825">
    <property type="protein sequence ID" value="ACZ41136.1"/>
    <property type="molecule type" value="Genomic_DNA"/>
</dbReference>
<dbReference type="NCBIfam" id="NF006053">
    <property type="entry name" value="PRK08201.1"/>
    <property type="match status" value="1"/>
</dbReference>
<dbReference type="Gene3D" id="3.40.630.10">
    <property type="entry name" value="Zn peptidases"/>
    <property type="match status" value="1"/>
</dbReference>
<dbReference type="CDD" id="cd05680">
    <property type="entry name" value="M20_dipept_like"/>
    <property type="match status" value="1"/>
</dbReference>
<name>D1CDY0_THET1</name>
<dbReference type="InterPro" id="IPR051458">
    <property type="entry name" value="Cyt/Met_Dipeptidase"/>
</dbReference>
<reference evidence="6" key="1">
    <citation type="journal article" date="2010" name="Stand. Genomic Sci.">
        <title>Complete genome sequence of 'Thermobaculum terrenum' type strain (YNP1).</title>
        <authorList>
            <person name="Kiss H."/>
            <person name="Cleland D."/>
            <person name="Lapidus A."/>
            <person name="Lucas S."/>
            <person name="Glavina Del Rio T."/>
            <person name="Nolan M."/>
            <person name="Tice H."/>
            <person name="Han C."/>
            <person name="Goodwin L."/>
            <person name="Pitluck S."/>
            <person name="Liolios K."/>
            <person name="Ivanova N."/>
            <person name="Mavromatis K."/>
            <person name="Ovchinnikova G."/>
            <person name="Pati A."/>
            <person name="Chen A."/>
            <person name="Palaniappan K."/>
            <person name="Land M."/>
            <person name="Hauser L."/>
            <person name="Chang Y."/>
            <person name="Jeffries C."/>
            <person name="Lu M."/>
            <person name="Brettin T."/>
            <person name="Detter J."/>
            <person name="Goker M."/>
            <person name="Tindall B."/>
            <person name="Beck B."/>
            <person name="McDermott T."/>
            <person name="Woyke T."/>
            <person name="Bristow J."/>
            <person name="Eisen J."/>
            <person name="Markowitz V."/>
            <person name="Hugenholtz P."/>
            <person name="Kyrpides N."/>
            <person name="Klenk H."/>
            <person name="Cheng J."/>
        </authorList>
    </citation>
    <scope>NUCLEOTIDE SEQUENCE [LARGE SCALE GENOMIC DNA]</scope>
    <source>
        <strain evidence="6">ATCC BAA-798 / YNP1</strain>
    </source>
</reference>
<dbReference type="FunFam" id="3.30.70.360:FF:000016">
    <property type="entry name" value="Peptidase family M20/M25/M40"/>
    <property type="match status" value="1"/>
</dbReference>
<dbReference type="PANTHER" id="PTHR43270:SF12">
    <property type="entry name" value="SUCCINYL-DIAMINOPIMELATE DESUCCINYLASE"/>
    <property type="match status" value="1"/>
</dbReference>
<dbReference type="SUPFAM" id="SSF53187">
    <property type="entry name" value="Zn-dependent exopeptidases"/>
    <property type="match status" value="1"/>
</dbReference>
<dbReference type="STRING" id="525904.Tter_0214"/>
<organism evidence="5 6">
    <name type="scientific">Thermobaculum terrenum (strain ATCC BAA-798 / CCMEE 7001 / YNP1)</name>
    <dbReference type="NCBI Taxonomy" id="525904"/>
    <lineage>
        <taxon>Bacteria</taxon>
        <taxon>Bacillati</taxon>
        <taxon>Chloroflexota</taxon>
        <taxon>Chloroflexia</taxon>
        <taxon>Candidatus Thermobaculales</taxon>
        <taxon>Candidatus Thermobaculaceae</taxon>
        <taxon>Thermobaculum</taxon>
    </lineage>
</organism>